<feature type="domain" description="RNase H type-1" evidence="1">
    <location>
        <begin position="207"/>
        <end position="327"/>
    </location>
</feature>
<dbReference type="InterPro" id="IPR002156">
    <property type="entry name" value="RNaseH_domain"/>
</dbReference>
<dbReference type="PANTHER" id="PTHR47074:SF21">
    <property type="entry name" value="RNASE H TYPE-1 DOMAIN-CONTAINING PROTEIN"/>
    <property type="match status" value="1"/>
</dbReference>
<protein>
    <recommendedName>
        <fullName evidence="5">RNase H type-1 domain-containing protein</fullName>
    </recommendedName>
</protein>
<dbReference type="GO" id="GO:0004523">
    <property type="term" value="F:RNA-DNA hybrid ribonuclease activity"/>
    <property type="evidence" value="ECO:0007669"/>
    <property type="project" value="InterPro"/>
</dbReference>
<evidence type="ECO:0000259" key="2">
    <source>
        <dbReference type="Pfam" id="PF13966"/>
    </source>
</evidence>
<evidence type="ECO:0008006" key="5">
    <source>
        <dbReference type="Google" id="ProtNLM"/>
    </source>
</evidence>
<dbReference type="PANTHER" id="PTHR47074">
    <property type="entry name" value="BNAC02G40300D PROTEIN"/>
    <property type="match status" value="1"/>
</dbReference>
<comment type="caution">
    <text evidence="3">The sequence shown here is derived from an EMBL/GenBank/DDBJ whole genome shotgun (WGS) entry which is preliminary data.</text>
</comment>
<dbReference type="CDD" id="cd06222">
    <property type="entry name" value="RNase_H_like"/>
    <property type="match status" value="1"/>
</dbReference>
<dbReference type="AlphaFoldDB" id="A0AAW2DQY9"/>
<dbReference type="SUPFAM" id="SSF53098">
    <property type="entry name" value="Ribonuclease H-like"/>
    <property type="match status" value="1"/>
</dbReference>
<dbReference type="EMBL" id="JAZDWU010000002">
    <property type="protein sequence ID" value="KAL0012539.1"/>
    <property type="molecule type" value="Genomic_DNA"/>
</dbReference>
<accession>A0AAW2DQY9</accession>
<dbReference type="Pfam" id="PF13456">
    <property type="entry name" value="RVT_3"/>
    <property type="match status" value="1"/>
</dbReference>
<evidence type="ECO:0000259" key="1">
    <source>
        <dbReference type="Pfam" id="PF13456"/>
    </source>
</evidence>
<dbReference type="InterPro" id="IPR044730">
    <property type="entry name" value="RNase_H-like_dom_plant"/>
</dbReference>
<keyword evidence="4" id="KW-1185">Reference proteome</keyword>
<feature type="domain" description="Reverse transcriptase zinc-binding" evidence="2">
    <location>
        <begin position="107"/>
        <end position="160"/>
    </location>
</feature>
<reference evidence="3 4" key="1">
    <citation type="submission" date="2024-01" db="EMBL/GenBank/DDBJ databases">
        <title>A telomere-to-telomere, gap-free genome of sweet tea (Lithocarpus litseifolius).</title>
        <authorList>
            <person name="Zhou J."/>
        </authorList>
    </citation>
    <scope>NUCLEOTIDE SEQUENCE [LARGE SCALE GENOMIC DNA]</scope>
    <source>
        <strain evidence="3">Zhou-2022a</strain>
        <tissue evidence="3">Leaf</tissue>
    </source>
</reference>
<proteinExistence type="predicted"/>
<dbReference type="Gene3D" id="3.30.420.10">
    <property type="entry name" value="Ribonuclease H-like superfamily/Ribonuclease H"/>
    <property type="match status" value="1"/>
</dbReference>
<gene>
    <name evidence="3" type="ORF">SO802_007647</name>
</gene>
<name>A0AAW2DQY9_9ROSI</name>
<dbReference type="Pfam" id="PF13966">
    <property type="entry name" value="zf-RVT"/>
    <property type="match status" value="1"/>
</dbReference>
<dbReference type="InterPro" id="IPR036397">
    <property type="entry name" value="RNaseH_sf"/>
</dbReference>
<organism evidence="3 4">
    <name type="scientific">Lithocarpus litseifolius</name>
    <dbReference type="NCBI Taxonomy" id="425828"/>
    <lineage>
        <taxon>Eukaryota</taxon>
        <taxon>Viridiplantae</taxon>
        <taxon>Streptophyta</taxon>
        <taxon>Embryophyta</taxon>
        <taxon>Tracheophyta</taxon>
        <taxon>Spermatophyta</taxon>
        <taxon>Magnoliopsida</taxon>
        <taxon>eudicotyledons</taxon>
        <taxon>Gunneridae</taxon>
        <taxon>Pentapetalae</taxon>
        <taxon>rosids</taxon>
        <taxon>fabids</taxon>
        <taxon>Fagales</taxon>
        <taxon>Fagaceae</taxon>
        <taxon>Lithocarpus</taxon>
    </lineage>
</organism>
<evidence type="ECO:0000313" key="4">
    <source>
        <dbReference type="Proteomes" id="UP001459277"/>
    </source>
</evidence>
<evidence type="ECO:0000313" key="3">
    <source>
        <dbReference type="EMBL" id="KAL0012539.1"/>
    </source>
</evidence>
<dbReference type="Proteomes" id="UP001459277">
    <property type="component" value="Unassembled WGS sequence"/>
</dbReference>
<sequence>MSLLGREEKLVYGSTTCKLGDGRTIDVWTDPWVPWLEGFKPQPKVSTYTQNPLKAFQLIDQHSNFWNSNMIADLFSADSARAILAIPIPYNSKQDKLIWVLDSKGMFSVKSIYDFSFRSSSGNNQQNNLWKKLWKARLPERLKMLLWRIGVDTLPTKESRADIHKAKHNVISRFVELSKTFSALCPSPSVQPILAWIPPPFGWVKLNVDAALNNSSSALAVVARNHLGEVLFIWGSRHHLCTPSQAEAAAILWAVHLAIQEQWMSVIIEGDAQVCFNALSLPDHIPDWNISTIVSNINSLLSSFVSCKFKWIRRSNNSAAHAAARFALSSLQSFCFNKSNLPHSLEVVCKGDCSLCS</sequence>
<dbReference type="InterPro" id="IPR012337">
    <property type="entry name" value="RNaseH-like_sf"/>
</dbReference>
<dbReference type="InterPro" id="IPR026960">
    <property type="entry name" value="RVT-Znf"/>
</dbReference>
<dbReference type="GO" id="GO:0003676">
    <property type="term" value="F:nucleic acid binding"/>
    <property type="evidence" value="ECO:0007669"/>
    <property type="project" value="InterPro"/>
</dbReference>
<dbReference type="InterPro" id="IPR052929">
    <property type="entry name" value="RNase_H-like_EbsB-rel"/>
</dbReference>